<evidence type="ECO:0000313" key="1">
    <source>
        <dbReference type="EMBL" id="PTQ83032.1"/>
    </source>
</evidence>
<sequence length="62" mass="6789">MTIYKTILKGPEEVAVGTMAFRFEKPEGFTYKAGQWADFTLLSPPETDAEGNTRGFSLASAL</sequence>
<proteinExistence type="predicted"/>
<name>A0A2T5IGV5_9PROT</name>
<dbReference type="RefSeq" id="WP_219906591.1">
    <property type="nucleotide sequence ID" value="NZ_QAOK01000002.1"/>
</dbReference>
<dbReference type="AlphaFoldDB" id="A0A2T5IGV5"/>
<protein>
    <submittedName>
        <fullName evidence="1">Uncharacterized protein</fullName>
    </submittedName>
</protein>
<dbReference type="SUPFAM" id="SSF63380">
    <property type="entry name" value="Riboflavin synthase domain-like"/>
    <property type="match status" value="1"/>
</dbReference>
<dbReference type="Gene3D" id="2.40.30.10">
    <property type="entry name" value="Translation factors"/>
    <property type="match status" value="1"/>
</dbReference>
<gene>
    <name evidence="1" type="ORF">C8R21_10235</name>
</gene>
<comment type="caution">
    <text evidence="1">The sequence shown here is derived from an EMBL/GenBank/DDBJ whole genome shotgun (WGS) entry which is preliminary data.</text>
</comment>
<reference evidence="1 2" key="1">
    <citation type="submission" date="2018-04" db="EMBL/GenBank/DDBJ databases">
        <title>Active sludge and wastewater microbial communities from Klosterneuburg, Austria.</title>
        <authorList>
            <person name="Wagner M."/>
        </authorList>
    </citation>
    <scope>NUCLEOTIDE SEQUENCE [LARGE SCALE GENOMIC DNA]</scope>
    <source>
        <strain evidence="1 2">Nl12</strain>
    </source>
</reference>
<dbReference type="EMBL" id="QAOK01000002">
    <property type="protein sequence ID" value="PTQ83032.1"/>
    <property type="molecule type" value="Genomic_DNA"/>
</dbReference>
<organism evidence="1 2">
    <name type="scientific">Nitrosospira multiformis</name>
    <dbReference type="NCBI Taxonomy" id="1231"/>
    <lineage>
        <taxon>Bacteria</taxon>
        <taxon>Pseudomonadati</taxon>
        <taxon>Pseudomonadota</taxon>
        <taxon>Betaproteobacteria</taxon>
        <taxon>Nitrosomonadales</taxon>
        <taxon>Nitrosomonadaceae</taxon>
        <taxon>Nitrosospira</taxon>
    </lineage>
</organism>
<dbReference type="Proteomes" id="UP000244152">
    <property type="component" value="Unassembled WGS sequence"/>
</dbReference>
<evidence type="ECO:0000313" key="2">
    <source>
        <dbReference type="Proteomes" id="UP000244152"/>
    </source>
</evidence>
<dbReference type="InterPro" id="IPR017938">
    <property type="entry name" value="Riboflavin_synthase-like_b-brl"/>
</dbReference>
<accession>A0A2T5IGV5</accession>